<keyword evidence="3" id="KW-0378">Hydrolase</keyword>
<keyword evidence="4" id="KW-1185">Reference proteome</keyword>
<evidence type="ECO:0000313" key="3">
    <source>
        <dbReference type="EMBL" id="KAK4127941.1"/>
    </source>
</evidence>
<reference evidence="3" key="1">
    <citation type="journal article" date="2023" name="Mol. Phylogenet. Evol.">
        <title>Genome-scale phylogeny and comparative genomics of the fungal order Sordariales.</title>
        <authorList>
            <person name="Hensen N."/>
            <person name="Bonometti L."/>
            <person name="Westerberg I."/>
            <person name="Brannstrom I.O."/>
            <person name="Guillou S."/>
            <person name="Cros-Aarteil S."/>
            <person name="Calhoun S."/>
            <person name="Haridas S."/>
            <person name="Kuo A."/>
            <person name="Mondo S."/>
            <person name="Pangilinan J."/>
            <person name="Riley R."/>
            <person name="LaButti K."/>
            <person name="Andreopoulos B."/>
            <person name="Lipzen A."/>
            <person name="Chen C."/>
            <person name="Yan M."/>
            <person name="Daum C."/>
            <person name="Ng V."/>
            <person name="Clum A."/>
            <person name="Steindorff A."/>
            <person name="Ohm R.A."/>
            <person name="Martin F."/>
            <person name="Silar P."/>
            <person name="Natvig D.O."/>
            <person name="Lalanne C."/>
            <person name="Gautier V."/>
            <person name="Ament-Velasquez S.L."/>
            <person name="Kruys A."/>
            <person name="Hutchinson M.I."/>
            <person name="Powell A.J."/>
            <person name="Barry K."/>
            <person name="Miller A.N."/>
            <person name="Grigoriev I.V."/>
            <person name="Debuchy R."/>
            <person name="Gladieux P."/>
            <person name="Hiltunen Thoren M."/>
            <person name="Johannesson H."/>
        </authorList>
    </citation>
    <scope>NUCLEOTIDE SEQUENCE</scope>
    <source>
        <strain evidence="3">CBS 731.68</strain>
    </source>
</reference>
<feature type="region of interest" description="Disordered" evidence="1">
    <location>
        <begin position="285"/>
        <end position="418"/>
    </location>
</feature>
<reference evidence="3" key="2">
    <citation type="submission" date="2023-05" db="EMBL/GenBank/DDBJ databases">
        <authorList>
            <consortium name="Lawrence Berkeley National Laboratory"/>
            <person name="Steindorff A."/>
            <person name="Hensen N."/>
            <person name="Bonometti L."/>
            <person name="Westerberg I."/>
            <person name="Brannstrom I.O."/>
            <person name="Guillou S."/>
            <person name="Cros-Aarteil S."/>
            <person name="Calhoun S."/>
            <person name="Haridas S."/>
            <person name="Kuo A."/>
            <person name="Mondo S."/>
            <person name="Pangilinan J."/>
            <person name="Riley R."/>
            <person name="Labutti K."/>
            <person name="Andreopoulos B."/>
            <person name="Lipzen A."/>
            <person name="Chen C."/>
            <person name="Yanf M."/>
            <person name="Daum C."/>
            <person name="Ng V."/>
            <person name="Clum A."/>
            <person name="Ohm R."/>
            <person name="Martin F."/>
            <person name="Silar P."/>
            <person name="Natvig D."/>
            <person name="Lalanne C."/>
            <person name="Gautier V."/>
            <person name="Ament-Velasquez S.L."/>
            <person name="Kruys A."/>
            <person name="Hutchinson M.I."/>
            <person name="Powell A.J."/>
            <person name="Barry K."/>
            <person name="Miller A.N."/>
            <person name="Grigoriev I.V."/>
            <person name="Debuchy R."/>
            <person name="Gladieux P."/>
            <person name="Thoren M.H."/>
            <person name="Johannesson H."/>
        </authorList>
    </citation>
    <scope>NUCLEOTIDE SEQUENCE</scope>
    <source>
        <strain evidence="3">CBS 731.68</strain>
    </source>
</reference>
<dbReference type="PROSITE" id="PS50263">
    <property type="entry name" value="CN_HYDROLASE"/>
    <property type="match status" value="1"/>
</dbReference>
<dbReference type="InterPro" id="IPR039703">
    <property type="entry name" value="Nta1"/>
</dbReference>
<dbReference type="Proteomes" id="UP001302602">
    <property type="component" value="Unassembled WGS sequence"/>
</dbReference>
<dbReference type="RefSeq" id="XP_062651712.1">
    <property type="nucleotide sequence ID" value="XM_062789892.1"/>
</dbReference>
<accession>A0AAN6Z7J7</accession>
<feature type="compositionally biased region" description="Pro residues" evidence="1">
    <location>
        <begin position="399"/>
        <end position="409"/>
    </location>
</feature>
<dbReference type="InterPro" id="IPR003010">
    <property type="entry name" value="C-N_Hydrolase"/>
</dbReference>
<dbReference type="GO" id="GO:0030163">
    <property type="term" value="P:protein catabolic process"/>
    <property type="evidence" value="ECO:0007669"/>
    <property type="project" value="TreeGrafter"/>
</dbReference>
<dbReference type="CDD" id="cd07566">
    <property type="entry name" value="ScNTA1_like"/>
    <property type="match status" value="1"/>
</dbReference>
<dbReference type="GeneID" id="87826662"/>
<comment type="caution">
    <text evidence="3">The sequence shown here is derived from an EMBL/GenBank/DDBJ whole genome shotgun (WGS) entry which is preliminary data.</text>
</comment>
<sequence>MRIGCLQFAPKVGDVSNNITRAEEVLARADPEDLDNLDLLVLPEMAFSGYNFKSQQHILPYLEPTGSGASSRWASTVARKYRCNVAVGYPEKADIAEQPSAPDYYNSLIVVNSVGENIAHYRKSFLYYTDATWAREGQGFYGGKLGSLGQAAIGICMDINPYKFEAPWDAYEFAFHVLRIRANLVILSTAWLTNDEQASFLSCPDAPDMSTLSYWVRRLEPVIRAKDSEETIVVFANRSGAEDEATYAGSSTVLGIKDGEVSVYGILGRGVEKLLVIDTERPPFGKIIDRPEVPVDGEPGAPSAPAEDHGDGPFNGPAPAAASGYADSPTLPAGAAHPTRNHPTLPPSVSTSTIPRPQSTGRRTLSQPRPKLTVQTNLSSPTPPRSSPTKRPVNHHLRPSPPQPTPPEGHPTWNGGPPSAIHILVDVYTPDEQYGLTWHNGNNDDGCERGGLGVSVRFGISDTLALSPWSGGWNNSGVLSPAGCGKAMIPIAASPSIFGRGGLRSGGVCI</sequence>
<dbReference type="PANTHER" id="PTHR11750:SF26">
    <property type="entry name" value="PROTEIN N-TERMINAL AMIDASE"/>
    <property type="match status" value="1"/>
</dbReference>
<evidence type="ECO:0000256" key="1">
    <source>
        <dbReference type="SAM" id="MobiDB-lite"/>
    </source>
</evidence>
<dbReference type="InterPro" id="IPR036526">
    <property type="entry name" value="C-N_Hydrolase_sf"/>
</dbReference>
<feature type="domain" description="CN hydrolase" evidence="2">
    <location>
        <begin position="1"/>
        <end position="283"/>
    </location>
</feature>
<dbReference type="Pfam" id="PF00795">
    <property type="entry name" value="CN_hydrolase"/>
    <property type="match status" value="1"/>
</dbReference>
<dbReference type="GO" id="GO:0070773">
    <property type="term" value="F:protein-N-terminal glutamine amidohydrolase activity"/>
    <property type="evidence" value="ECO:0007669"/>
    <property type="project" value="InterPro"/>
</dbReference>
<dbReference type="Gene3D" id="3.60.110.10">
    <property type="entry name" value="Carbon-nitrogen hydrolase"/>
    <property type="match status" value="1"/>
</dbReference>
<evidence type="ECO:0000259" key="2">
    <source>
        <dbReference type="PROSITE" id="PS50263"/>
    </source>
</evidence>
<protein>
    <submittedName>
        <fullName evidence="3">Carbon-nitrogen hydrolase</fullName>
    </submittedName>
</protein>
<dbReference type="SUPFAM" id="SSF56317">
    <property type="entry name" value="Carbon-nitrogen hydrolase"/>
    <property type="match status" value="1"/>
</dbReference>
<organism evidence="3 4">
    <name type="scientific">Parathielavia appendiculata</name>
    <dbReference type="NCBI Taxonomy" id="2587402"/>
    <lineage>
        <taxon>Eukaryota</taxon>
        <taxon>Fungi</taxon>
        <taxon>Dikarya</taxon>
        <taxon>Ascomycota</taxon>
        <taxon>Pezizomycotina</taxon>
        <taxon>Sordariomycetes</taxon>
        <taxon>Sordariomycetidae</taxon>
        <taxon>Sordariales</taxon>
        <taxon>Chaetomiaceae</taxon>
        <taxon>Parathielavia</taxon>
    </lineage>
</organism>
<dbReference type="EMBL" id="MU853224">
    <property type="protein sequence ID" value="KAK4127941.1"/>
    <property type="molecule type" value="Genomic_DNA"/>
</dbReference>
<feature type="compositionally biased region" description="Polar residues" evidence="1">
    <location>
        <begin position="347"/>
        <end position="378"/>
    </location>
</feature>
<proteinExistence type="predicted"/>
<dbReference type="PANTHER" id="PTHR11750">
    <property type="entry name" value="PROTEIN N-TERMINAL AMIDASE"/>
    <property type="match status" value="1"/>
</dbReference>
<evidence type="ECO:0000313" key="4">
    <source>
        <dbReference type="Proteomes" id="UP001302602"/>
    </source>
</evidence>
<name>A0AAN6Z7J7_9PEZI</name>
<dbReference type="GO" id="GO:0008418">
    <property type="term" value="F:protein-N-terminal asparagine amidohydrolase activity"/>
    <property type="evidence" value="ECO:0007669"/>
    <property type="project" value="InterPro"/>
</dbReference>
<dbReference type="AlphaFoldDB" id="A0AAN6Z7J7"/>
<gene>
    <name evidence="3" type="ORF">N657DRAFT_590737</name>
</gene>